<evidence type="ECO:0000313" key="6">
    <source>
        <dbReference type="Proteomes" id="UP000257109"/>
    </source>
</evidence>
<dbReference type="Gene3D" id="3.40.50.10140">
    <property type="entry name" value="Toll/interleukin-1 receptor homology (TIR) domain"/>
    <property type="match status" value="1"/>
</dbReference>
<keyword evidence="2" id="KW-0677">Repeat</keyword>
<dbReference type="InterPro" id="IPR035897">
    <property type="entry name" value="Toll_tir_struct_dom_sf"/>
</dbReference>
<comment type="caution">
    <text evidence="5">The sequence shown here is derived from an EMBL/GenBank/DDBJ whole genome shotgun (WGS) entry which is preliminary data.</text>
</comment>
<dbReference type="InterPro" id="IPR002182">
    <property type="entry name" value="NB-ARC"/>
</dbReference>
<dbReference type="SUPFAM" id="SSF52540">
    <property type="entry name" value="P-loop containing nucleoside triphosphate hydrolases"/>
    <property type="match status" value="1"/>
</dbReference>
<organism evidence="5 6">
    <name type="scientific">Mucuna pruriens</name>
    <name type="common">Velvet bean</name>
    <name type="synonym">Dolichos pruriens</name>
    <dbReference type="NCBI Taxonomy" id="157652"/>
    <lineage>
        <taxon>Eukaryota</taxon>
        <taxon>Viridiplantae</taxon>
        <taxon>Streptophyta</taxon>
        <taxon>Embryophyta</taxon>
        <taxon>Tracheophyta</taxon>
        <taxon>Spermatophyta</taxon>
        <taxon>Magnoliopsida</taxon>
        <taxon>eudicotyledons</taxon>
        <taxon>Gunneridae</taxon>
        <taxon>Pentapetalae</taxon>
        <taxon>rosids</taxon>
        <taxon>fabids</taxon>
        <taxon>Fabales</taxon>
        <taxon>Fabaceae</taxon>
        <taxon>Papilionoideae</taxon>
        <taxon>50 kb inversion clade</taxon>
        <taxon>NPAAA clade</taxon>
        <taxon>indigoferoid/millettioid clade</taxon>
        <taxon>Phaseoleae</taxon>
        <taxon>Mucuna</taxon>
    </lineage>
</organism>
<dbReference type="Proteomes" id="UP000257109">
    <property type="component" value="Unassembled WGS sequence"/>
</dbReference>
<name>A0A371FNS0_MUCPR</name>
<feature type="domain" description="TIR" evidence="4">
    <location>
        <begin position="56"/>
        <end position="219"/>
    </location>
</feature>
<dbReference type="InterPro" id="IPR044974">
    <property type="entry name" value="Disease_R_plants"/>
</dbReference>
<accession>A0A371FNS0</accession>
<dbReference type="GO" id="GO:0043531">
    <property type="term" value="F:ADP binding"/>
    <property type="evidence" value="ECO:0007669"/>
    <property type="project" value="InterPro"/>
</dbReference>
<reference evidence="5" key="1">
    <citation type="submission" date="2018-05" db="EMBL/GenBank/DDBJ databases">
        <title>Draft genome of Mucuna pruriens seed.</title>
        <authorList>
            <person name="Nnadi N.E."/>
            <person name="Vos R."/>
            <person name="Hasami M.H."/>
            <person name="Devisetty U.K."/>
            <person name="Aguiy J.C."/>
        </authorList>
    </citation>
    <scope>NUCLEOTIDE SEQUENCE [LARGE SCALE GENOMIC DNA]</scope>
    <source>
        <strain evidence="5">JCA_2017</strain>
    </source>
</reference>
<dbReference type="SUPFAM" id="SSF52200">
    <property type="entry name" value="Toll/Interleukin receptor TIR domain"/>
    <property type="match status" value="1"/>
</dbReference>
<dbReference type="InterPro" id="IPR042197">
    <property type="entry name" value="Apaf_helical"/>
</dbReference>
<dbReference type="PROSITE" id="PS50104">
    <property type="entry name" value="TIR"/>
    <property type="match status" value="1"/>
</dbReference>
<dbReference type="InterPro" id="IPR027417">
    <property type="entry name" value="P-loop_NTPase"/>
</dbReference>
<dbReference type="InterPro" id="IPR000157">
    <property type="entry name" value="TIR_dom"/>
</dbReference>
<evidence type="ECO:0000259" key="4">
    <source>
        <dbReference type="PROSITE" id="PS50104"/>
    </source>
</evidence>
<keyword evidence="3" id="KW-0611">Plant defense</keyword>
<dbReference type="Pfam" id="PF00931">
    <property type="entry name" value="NB-ARC"/>
    <property type="match status" value="1"/>
</dbReference>
<dbReference type="Gene3D" id="3.40.50.300">
    <property type="entry name" value="P-loop containing nucleotide triphosphate hydrolases"/>
    <property type="match status" value="1"/>
</dbReference>
<dbReference type="InterPro" id="IPR058192">
    <property type="entry name" value="WHD_ROQ1-like"/>
</dbReference>
<gene>
    <name evidence="5" type="primary">N</name>
    <name evidence="5" type="ORF">CR513_39620</name>
</gene>
<dbReference type="SMART" id="SM00255">
    <property type="entry name" value="TIR"/>
    <property type="match status" value="1"/>
</dbReference>
<dbReference type="PANTHER" id="PTHR11017">
    <property type="entry name" value="LEUCINE-RICH REPEAT-CONTAINING PROTEIN"/>
    <property type="match status" value="1"/>
</dbReference>
<protein>
    <submittedName>
        <fullName evidence="5">TMV resistance protein N</fullName>
    </submittedName>
</protein>
<dbReference type="InterPro" id="IPR036390">
    <property type="entry name" value="WH_DNA-bd_sf"/>
</dbReference>
<evidence type="ECO:0000313" key="5">
    <source>
        <dbReference type="EMBL" id="RDX79902.1"/>
    </source>
</evidence>
<dbReference type="GO" id="GO:0006952">
    <property type="term" value="P:defense response"/>
    <property type="evidence" value="ECO:0007669"/>
    <property type="project" value="UniProtKB-KW"/>
</dbReference>
<keyword evidence="1" id="KW-0433">Leucine-rich repeat</keyword>
<dbReference type="PANTHER" id="PTHR11017:SF385">
    <property type="entry name" value="DISEASE RESISTANCE PROTEIN (TIR-NBS-LRR CLASS)-RELATED"/>
    <property type="match status" value="1"/>
</dbReference>
<sequence>MTPTFILTLLHCPPIKSPNFTHLSTTSLYFNHEFVTVVLLSPMTPESDVTPPSFRLRWDVFLSFRGTDTRHTFTMALYDALHSHGIRVFRDDDGLERGDEIQKKLLEAIDDSAASVIVLSPDYASSHWCLDELAKICECGRLILPVFYMVDPSHVRNQKGPFEESFRFHANRFPQESLQLWRDAMKKVGGLAGYLQMFLFFDSDSVKSDDIIRRVEQDLLKRMRNTPLSVAPYTVGLEERVEELKKLLDVKSNDVRVLGLYGMGGVGKTTLAKSLFNNLIVYNFEGRGFIPNVRSQVSKQDGMVSLQNTISSYLSRGGKEGLINDVNDGISAIKRTVQEKRVLLILDDVSDVQQLNFLMGKREWFYKGSRVVITTRDREILSESYVDVVYEVKELELSSAMELFCYHATGKKKAGEDFVDISKQIVEKTGGLPLALEVFGSFLFDKKTVTEWRDALEKLKQIRPACLHDVLKISFDALDEQERCVFLDIACLFVQMEMKRDDVVDVLNGCGFRGEIALTVLTARCLIKVGGNGNLWMHDQVRDMGRQIVNAESLTDPGQRSRLWDRAEILTVLNSMKVNICFYMEGETKRQTKKVKN</sequence>
<dbReference type="GO" id="GO:0007165">
    <property type="term" value="P:signal transduction"/>
    <property type="evidence" value="ECO:0007669"/>
    <property type="project" value="InterPro"/>
</dbReference>
<dbReference type="Pfam" id="PF23282">
    <property type="entry name" value="WHD_ROQ1"/>
    <property type="match status" value="1"/>
</dbReference>
<proteinExistence type="predicted"/>
<dbReference type="Pfam" id="PF01582">
    <property type="entry name" value="TIR"/>
    <property type="match status" value="1"/>
</dbReference>
<dbReference type="SUPFAM" id="SSF46785">
    <property type="entry name" value="Winged helix' DNA-binding domain"/>
    <property type="match status" value="1"/>
</dbReference>
<evidence type="ECO:0000256" key="1">
    <source>
        <dbReference type="ARBA" id="ARBA00022614"/>
    </source>
</evidence>
<dbReference type="AlphaFoldDB" id="A0A371FNS0"/>
<feature type="non-terminal residue" evidence="5">
    <location>
        <position position="1"/>
    </location>
</feature>
<dbReference type="EMBL" id="QJKJ01008397">
    <property type="protein sequence ID" value="RDX79902.1"/>
    <property type="molecule type" value="Genomic_DNA"/>
</dbReference>
<dbReference type="OrthoDB" id="2018313at2759"/>
<dbReference type="PRINTS" id="PR00364">
    <property type="entry name" value="DISEASERSIST"/>
</dbReference>
<evidence type="ECO:0000256" key="3">
    <source>
        <dbReference type="ARBA" id="ARBA00022821"/>
    </source>
</evidence>
<keyword evidence="6" id="KW-1185">Reference proteome</keyword>
<dbReference type="Gene3D" id="1.10.8.430">
    <property type="entry name" value="Helical domain of apoptotic protease-activating factors"/>
    <property type="match status" value="1"/>
</dbReference>
<evidence type="ECO:0000256" key="2">
    <source>
        <dbReference type="ARBA" id="ARBA00022737"/>
    </source>
</evidence>